<gene>
    <name evidence="1" type="ordered locus">Desmer_1917</name>
</gene>
<evidence type="ECO:0000313" key="1">
    <source>
        <dbReference type="EMBL" id="AFQ43872.1"/>
    </source>
</evidence>
<protein>
    <submittedName>
        <fullName evidence="1">Uncharacterized protein</fullName>
    </submittedName>
</protein>
<dbReference type="AlphaFoldDB" id="J7IPW3"/>
<dbReference type="RefSeq" id="WP_014902787.1">
    <property type="nucleotide sequence ID" value="NC_018515.1"/>
</dbReference>
<dbReference type="KEGG" id="dmi:Desmer_1917"/>
<dbReference type="EMBL" id="CP003629">
    <property type="protein sequence ID" value="AFQ43872.1"/>
    <property type="molecule type" value="Genomic_DNA"/>
</dbReference>
<sequence length="59" mass="6728">MSAGRVIRVRKQCLRVKHQPGFLEGMNVIIALNHTLEGGRIWIEIGIEALWKRNFGDAK</sequence>
<keyword evidence="2" id="KW-1185">Reference proteome</keyword>
<accession>J7IPW3</accession>
<reference evidence="2" key="2">
    <citation type="submission" date="2012-08" db="EMBL/GenBank/DDBJ databases">
        <title>Finished genome of Desulfosporosinus meridiei DSM 13257.</title>
        <authorList>
            <person name="Huntemann M."/>
            <person name="Wei C.-L."/>
            <person name="Han J."/>
            <person name="Detter J.C."/>
            <person name="Han C."/>
            <person name="Davenport K."/>
            <person name="Daligault H."/>
            <person name="Erkkila T."/>
            <person name="Gu W."/>
            <person name="Munk A.C.C."/>
            <person name="Teshima H."/>
            <person name="Xu Y."/>
            <person name="Chain P."/>
            <person name="Tapia R."/>
            <person name="Chen A."/>
            <person name="Krypides N."/>
            <person name="Mavromatis K."/>
            <person name="Markowitz V."/>
            <person name="Szeto E."/>
            <person name="Ivanova N."/>
            <person name="Mikhailova N."/>
            <person name="Ovchinnikova G."/>
            <person name="Pagani I."/>
            <person name="Pati A."/>
            <person name="Goodwin L."/>
            <person name="Peters L."/>
            <person name="Pitluck S."/>
            <person name="Woyke T."/>
            <person name="Pester M."/>
            <person name="Spring S."/>
            <person name="Ollivier B."/>
            <person name="Rattei T."/>
            <person name="Klenk H.-P."/>
            <person name="Wagner M."/>
            <person name="Loy A."/>
        </authorList>
    </citation>
    <scope>NUCLEOTIDE SEQUENCE [LARGE SCALE GENOMIC DNA]</scope>
    <source>
        <strain evidence="2">ATCC BAA-275 / DSM 13257 / NCIMB 13706 / S10</strain>
    </source>
</reference>
<dbReference type="HOGENOM" id="CLU_2952895_0_0_9"/>
<evidence type="ECO:0000313" key="2">
    <source>
        <dbReference type="Proteomes" id="UP000005262"/>
    </source>
</evidence>
<dbReference type="STRING" id="768704.Desmer_1917"/>
<name>J7IPW3_DESMD</name>
<dbReference type="Proteomes" id="UP000005262">
    <property type="component" value="Chromosome"/>
</dbReference>
<reference evidence="1 2" key="1">
    <citation type="journal article" date="2012" name="J. Bacteriol.">
        <title>Complete genome sequences of Desulfosporosinus orientis DSM765T, Desulfosporosinus youngiae DSM17734T, Desulfosporosinus meridiei DSM13257T, and Desulfosporosinus acidiphilus DSM22704T.</title>
        <authorList>
            <person name="Pester M."/>
            <person name="Brambilla E."/>
            <person name="Alazard D."/>
            <person name="Rattei T."/>
            <person name="Weinmaier T."/>
            <person name="Han J."/>
            <person name="Lucas S."/>
            <person name="Lapidus A."/>
            <person name="Cheng J.F."/>
            <person name="Goodwin L."/>
            <person name="Pitluck S."/>
            <person name="Peters L."/>
            <person name="Ovchinnikova G."/>
            <person name="Teshima H."/>
            <person name="Detter J.C."/>
            <person name="Han C.S."/>
            <person name="Tapia R."/>
            <person name="Land M.L."/>
            <person name="Hauser L."/>
            <person name="Kyrpides N.C."/>
            <person name="Ivanova N.N."/>
            <person name="Pagani I."/>
            <person name="Huntmann M."/>
            <person name="Wei C.L."/>
            <person name="Davenport K.W."/>
            <person name="Daligault H."/>
            <person name="Chain P.S."/>
            <person name="Chen A."/>
            <person name="Mavromatis K."/>
            <person name="Markowitz V."/>
            <person name="Szeto E."/>
            <person name="Mikhailova N."/>
            <person name="Pati A."/>
            <person name="Wagner M."/>
            <person name="Woyke T."/>
            <person name="Ollivier B."/>
            <person name="Klenk H.P."/>
            <person name="Spring S."/>
            <person name="Loy A."/>
        </authorList>
    </citation>
    <scope>NUCLEOTIDE SEQUENCE [LARGE SCALE GENOMIC DNA]</scope>
    <source>
        <strain evidence="2">ATCC BAA-275 / DSM 13257 / NCIMB 13706 / S10</strain>
    </source>
</reference>
<proteinExistence type="predicted"/>
<organism evidence="1 2">
    <name type="scientific">Desulfosporosinus meridiei (strain ATCC BAA-275 / DSM 13257 / KCTC 12902 / NCIMB 13706 / S10)</name>
    <dbReference type="NCBI Taxonomy" id="768704"/>
    <lineage>
        <taxon>Bacteria</taxon>
        <taxon>Bacillati</taxon>
        <taxon>Bacillota</taxon>
        <taxon>Clostridia</taxon>
        <taxon>Eubacteriales</taxon>
        <taxon>Desulfitobacteriaceae</taxon>
        <taxon>Desulfosporosinus</taxon>
    </lineage>
</organism>